<accession>A0A2P5CPT3</accession>
<evidence type="ECO:0000313" key="1">
    <source>
        <dbReference type="EMBL" id="PON63022.1"/>
    </source>
</evidence>
<dbReference type="AlphaFoldDB" id="A0A2P5CPT3"/>
<protein>
    <submittedName>
        <fullName evidence="1">Uncharacterized protein</fullName>
    </submittedName>
</protein>
<organism evidence="1 2">
    <name type="scientific">Parasponia andersonii</name>
    <name type="common">Sponia andersonii</name>
    <dbReference type="NCBI Taxonomy" id="3476"/>
    <lineage>
        <taxon>Eukaryota</taxon>
        <taxon>Viridiplantae</taxon>
        <taxon>Streptophyta</taxon>
        <taxon>Embryophyta</taxon>
        <taxon>Tracheophyta</taxon>
        <taxon>Spermatophyta</taxon>
        <taxon>Magnoliopsida</taxon>
        <taxon>eudicotyledons</taxon>
        <taxon>Gunneridae</taxon>
        <taxon>Pentapetalae</taxon>
        <taxon>rosids</taxon>
        <taxon>fabids</taxon>
        <taxon>Rosales</taxon>
        <taxon>Cannabaceae</taxon>
        <taxon>Parasponia</taxon>
    </lineage>
</organism>
<sequence length="74" mass="8504">MMRDKKTGGETENTRDKPLKVNLRSELFSTLRSKVTQTAKVNLQSKQVKEQNLVIGFSYTSIDLYVCVISRWHG</sequence>
<gene>
    <name evidence="1" type="ORF">PanWU01x14_134690</name>
</gene>
<evidence type="ECO:0000313" key="2">
    <source>
        <dbReference type="Proteomes" id="UP000237105"/>
    </source>
</evidence>
<dbReference type="EMBL" id="JXTB01000108">
    <property type="protein sequence ID" value="PON63022.1"/>
    <property type="molecule type" value="Genomic_DNA"/>
</dbReference>
<name>A0A2P5CPT3_PARAD</name>
<keyword evidence="2" id="KW-1185">Reference proteome</keyword>
<dbReference type="Proteomes" id="UP000237105">
    <property type="component" value="Unassembled WGS sequence"/>
</dbReference>
<reference evidence="2" key="1">
    <citation type="submission" date="2016-06" db="EMBL/GenBank/DDBJ databases">
        <title>Parallel loss of symbiosis genes in relatives of nitrogen-fixing non-legume Parasponia.</title>
        <authorList>
            <person name="Van Velzen R."/>
            <person name="Holmer R."/>
            <person name="Bu F."/>
            <person name="Rutten L."/>
            <person name="Van Zeijl A."/>
            <person name="Liu W."/>
            <person name="Santuari L."/>
            <person name="Cao Q."/>
            <person name="Sharma T."/>
            <person name="Shen D."/>
            <person name="Roswanjaya Y."/>
            <person name="Wardhani T."/>
            <person name="Kalhor M.S."/>
            <person name="Jansen J."/>
            <person name="Van den Hoogen J."/>
            <person name="Gungor B."/>
            <person name="Hartog M."/>
            <person name="Hontelez J."/>
            <person name="Verver J."/>
            <person name="Yang W.-C."/>
            <person name="Schijlen E."/>
            <person name="Repin R."/>
            <person name="Schilthuizen M."/>
            <person name="Schranz E."/>
            <person name="Heidstra R."/>
            <person name="Miyata K."/>
            <person name="Fedorova E."/>
            <person name="Kohlen W."/>
            <person name="Bisseling T."/>
            <person name="Smit S."/>
            <person name="Geurts R."/>
        </authorList>
    </citation>
    <scope>NUCLEOTIDE SEQUENCE [LARGE SCALE GENOMIC DNA]</scope>
    <source>
        <strain evidence="2">cv. WU1-14</strain>
    </source>
</reference>
<proteinExistence type="predicted"/>
<comment type="caution">
    <text evidence="1">The sequence shown here is derived from an EMBL/GenBank/DDBJ whole genome shotgun (WGS) entry which is preliminary data.</text>
</comment>